<name>A0AAZ3REU6_ONCTS</name>
<feature type="compositionally biased region" description="Basic and acidic residues" evidence="1">
    <location>
        <begin position="8"/>
        <end position="28"/>
    </location>
</feature>
<dbReference type="InterPro" id="IPR036865">
    <property type="entry name" value="CRAL-TRIO_dom_sf"/>
</dbReference>
<protein>
    <submittedName>
        <fullName evidence="2">Uncharacterized protein</fullName>
    </submittedName>
</protein>
<dbReference type="InterPro" id="IPR001251">
    <property type="entry name" value="CRAL-TRIO_dom"/>
</dbReference>
<evidence type="ECO:0000313" key="3">
    <source>
        <dbReference type="Proteomes" id="UP000694402"/>
    </source>
</evidence>
<evidence type="ECO:0000313" key="2">
    <source>
        <dbReference type="Ensembl" id="ENSOTSP00005140107.1"/>
    </source>
</evidence>
<dbReference type="SUPFAM" id="SSF52087">
    <property type="entry name" value="CRAL/TRIO domain"/>
    <property type="match status" value="1"/>
</dbReference>
<dbReference type="AlphaFoldDB" id="A0AAZ3REU6"/>
<proteinExistence type="predicted"/>
<keyword evidence="3" id="KW-1185">Reference proteome</keyword>
<reference evidence="2" key="2">
    <citation type="submission" date="2025-08" db="UniProtKB">
        <authorList>
            <consortium name="Ensembl"/>
        </authorList>
    </citation>
    <scope>IDENTIFICATION</scope>
</reference>
<feature type="compositionally biased region" description="Polar residues" evidence="1">
    <location>
        <begin position="60"/>
        <end position="227"/>
    </location>
</feature>
<dbReference type="Ensembl" id="ENSOTST00005113915.1">
    <property type="protein sequence ID" value="ENSOTSP00005140107.1"/>
    <property type="gene ID" value="ENSOTSG00005078825.1"/>
</dbReference>
<sequence length="446" mass="48537">MEEEEENHSDTEPQEKEETGRIQPEEPVLKSCSMDKPSTETNHREAELQRTPAQLHQPPAQLTQSPAQLTQSPAQLTQSPAQLTQSPAQLTQSPAQSSQLTQSPAQLTRSYSLSSQLTQSPAQLTQSPAQLTQSPAQLTQSPAQLTRSYSQSSQLTQSPAQLTQSPAQLTQSPAQLTRSPAQLTQSPAQLTRSPAQLTRSPAQLTQSPAQLTQSPAQLTQSPAQLTRSYSQSSQCSQSSVFPKSQTLTEAHNINAAVLSSGVLCLPGTRDRGGRALVTVTTRNTGWLNPSCNCGELVRILVYYYTMLRKEVRSLGLTVLVDSRRCSPVPALFSAFNILQDALPGCIYTVLLLADRDLVLRLEKPSAVQVELLTSLKSLYKHVEVSQLPTEFDGSFPFSHSAWVCFRTRLEQLTSHCEDAVNLLQSTITGLESAVLPATAEVTTVLI</sequence>
<reference evidence="2" key="3">
    <citation type="submission" date="2025-09" db="UniProtKB">
        <authorList>
            <consortium name="Ensembl"/>
        </authorList>
    </citation>
    <scope>IDENTIFICATION</scope>
</reference>
<dbReference type="InterPro" id="IPR052231">
    <property type="entry name" value="Rho_GEF_signaling-related"/>
</dbReference>
<dbReference type="CDD" id="cd00170">
    <property type="entry name" value="SEC14"/>
    <property type="match status" value="1"/>
</dbReference>
<feature type="region of interest" description="Disordered" evidence="1">
    <location>
        <begin position="1"/>
        <end position="229"/>
    </location>
</feature>
<organism evidence="2 3">
    <name type="scientific">Oncorhynchus tshawytscha</name>
    <name type="common">Chinook salmon</name>
    <name type="synonym">Salmo tshawytscha</name>
    <dbReference type="NCBI Taxonomy" id="74940"/>
    <lineage>
        <taxon>Eukaryota</taxon>
        <taxon>Metazoa</taxon>
        <taxon>Chordata</taxon>
        <taxon>Craniata</taxon>
        <taxon>Vertebrata</taxon>
        <taxon>Euteleostomi</taxon>
        <taxon>Actinopterygii</taxon>
        <taxon>Neopterygii</taxon>
        <taxon>Teleostei</taxon>
        <taxon>Protacanthopterygii</taxon>
        <taxon>Salmoniformes</taxon>
        <taxon>Salmonidae</taxon>
        <taxon>Salmoninae</taxon>
        <taxon>Oncorhynchus</taxon>
    </lineage>
</organism>
<dbReference type="Proteomes" id="UP000694402">
    <property type="component" value="Unassembled WGS sequence"/>
</dbReference>
<feature type="compositionally biased region" description="Basic and acidic residues" evidence="1">
    <location>
        <begin position="37"/>
        <end position="48"/>
    </location>
</feature>
<reference evidence="3" key="1">
    <citation type="journal article" date="2018" name="PLoS ONE">
        <title>Chinook salmon (Oncorhynchus tshawytscha) genome and transcriptome.</title>
        <authorList>
            <person name="Christensen K.A."/>
            <person name="Leong J.S."/>
            <person name="Sakhrani D."/>
            <person name="Biagi C.A."/>
            <person name="Minkley D.R."/>
            <person name="Withler R.E."/>
            <person name="Rondeau E.B."/>
            <person name="Koop B.F."/>
            <person name="Devlin R.H."/>
        </authorList>
    </citation>
    <scope>NUCLEOTIDE SEQUENCE [LARGE SCALE GENOMIC DNA]</scope>
</reference>
<dbReference type="PANTHER" id="PTHR45845">
    <property type="entry name" value="RHO GUANINE NUCLEOTIDE EXCHANGE FACTOR-RELATED"/>
    <property type="match status" value="1"/>
</dbReference>
<dbReference type="PANTHER" id="PTHR45845:SF4">
    <property type="entry name" value="PLECKSTRIN HOMOLOGY DOMAIN CONTAINING, FAMILY G (WITH RHOGEF DOMAIN) MEMBER 4"/>
    <property type="match status" value="1"/>
</dbReference>
<accession>A0AAZ3REU6</accession>
<evidence type="ECO:0000256" key="1">
    <source>
        <dbReference type="SAM" id="MobiDB-lite"/>
    </source>
</evidence>
<dbReference type="GeneTree" id="ENSGT00940000158845"/>